<name>A0A1B9I095_9TREE</name>
<dbReference type="STRING" id="1296096.A0A1B9I095"/>
<dbReference type="EMBL" id="KI894012">
    <property type="protein sequence ID" value="OCF48966.1"/>
    <property type="molecule type" value="Genomic_DNA"/>
</dbReference>
<feature type="domain" description="Fe2OG dioxygenase" evidence="3">
    <location>
        <begin position="197"/>
        <end position="361"/>
    </location>
</feature>
<dbReference type="RefSeq" id="XP_019010185.1">
    <property type="nucleotide sequence ID" value="XM_019156383.1"/>
</dbReference>
<keyword evidence="6" id="KW-1185">Reference proteome</keyword>
<dbReference type="Proteomes" id="UP000094020">
    <property type="component" value="Chromosome 8"/>
</dbReference>
<gene>
    <name evidence="4" type="ORF">I206_04653</name>
    <name evidence="5" type="ORF">I206_105833</name>
</gene>
<dbReference type="InterPro" id="IPR032857">
    <property type="entry name" value="ALKBH4"/>
</dbReference>
<keyword evidence="1" id="KW-0175">Coiled coil</keyword>
<dbReference type="PROSITE" id="PS51471">
    <property type="entry name" value="FE2OG_OXY"/>
    <property type="match status" value="1"/>
</dbReference>
<sequence>MVNNRIEDIKWVENPWNYSTRINQVTISNDNDNLSSSSSSSEDNSKSTIHEQIIKTYNNGLIIIDNFLPEDEYEKLLNKMKEEFKEKEEKDKEKEKDKEEELDNLEISKYKQNQNQNFNQNLESNSNQSKTKTETEIKSKSKSSCRKAIHYGPKYDYKTNHATLNPIPVPKYIQHVINSMNTHLLELDTENEEENSKMNQATLQFYPIKSGIPPHIDTHSCFSKFIISFSLGSLINMSFQKANLSIAEKMFSPRRCLTNSNGNLENSTTITTTTTTINKEISNLKIEESIPSNNQIDSTYFEIQLKSNSLCIMTNEIRFAWTHGIKSRATDLIPNSNNKEEEELITSKRKERFSITFRKVDFNGICNCKYPIWCDSQQQQLQK</sequence>
<dbReference type="PANTHER" id="PTHR12463">
    <property type="entry name" value="OXYGENASE-RELATED"/>
    <property type="match status" value="1"/>
</dbReference>
<feature type="coiled-coil region" evidence="1">
    <location>
        <begin position="70"/>
        <end position="108"/>
    </location>
</feature>
<evidence type="ECO:0000313" key="6">
    <source>
        <dbReference type="Proteomes" id="UP000094020"/>
    </source>
</evidence>
<reference evidence="4" key="3">
    <citation type="submission" date="2016-07" db="EMBL/GenBank/DDBJ databases">
        <title>Evolution of pathogenesis and genome organization in the Tremellales.</title>
        <authorList>
            <person name="Cuomo C."/>
            <person name="Litvintseva A."/>
            <person name="Heitman J."/>
            <person name="Chen Y."/>
            <person name="Sun S."/>
            <person name="Springer D."/>
            <person name="Dromer F."/>
            <person name="Young S."/>
            <person name="Zeng Q."/>
            <person name="Chapman S."/>
            <person name="Gujja S."/>
            <person name="Saif S."/>
            <person name="Birren B."/>
        </authorList>
    </citation>
    <scope>NUCLEOTIDE SEQUENCE</scope>
    <source>
        <strain evidence="4">CBS 10737</strain>
    </source>
</reference>
<dbReference type="InterPro" id="IPR005123">
    <property type="entry name" value="Oxoglu/Fe-dep_dioxygenase_dom"/>
</dbReference>
<dbReference type="Gene3D" id="2.60.120.590">
    <property type="entry name" value="Alpha-ketoglutarate-dependent dioxygenase AlkB-like"/>
    <property type="match status" value="1"/>
</dbReference>
<dbReference type="PANTHER" id="PTHR12463:SF1">
    <property type="entry name" value="2-OXOGLUTARATE AND FE-DEPENDENT OXYGENASE FAMILY PROTEIN"/>
    <property type="match status" value="1"/>
</dbReference>
<feature type="compositionally biased region" description="Low complexity" evidence="2">
    <location>
        <begin position="112"/>
        <end position="130"/>
    </location>
</feature>
<evidence type="ECO:0000256" key="1">
    <source>
        <dbReference type="SAM" id="Coils"/>
    </source>
</evidence>
<dbReference type="InterPro" id="IPR037151">
    <property type="entry name" value="AlkB-like_sf"/>
</dbReference>
<accession>A0A1B9I095</accession>
<dbReference type="Pfam" id="PF13532">
    <property type="entry name" value="2OG-FeII_Oxy_2"/>
    <property type="match status" value="1"/>
</dbReference>
<reference evidence="5" key="4">
    <citation type="submission" date="2024-02" db="EMBL/GenBank/DDBJ databases">
        <title>Comparative genomics of Cryptococcus and Kwoniella reveals pathogenesis evolution and contrasting modes of karyotype evolution via chromosome fusion or intercentromeric recombination.</title>
        <authorList>
            <person name="Coelho M.A."/>
            <person name="David-Palma M."/>
            <person name="Shea T."/>
            <person name="Bowers K."/>
            <person name="McGinley-Smith S."/>
            <person name="Mohammad A.W."/>
            <person name="Gnirke A."/>
            <person name="Yurkov A.M."/>
            <person name="Nowrousian M."/>
            <person name="Sun S."/>
            <person name="Cuomo C.A."/>
            <person name="Heitman J."/>
        </authorList>
    </citation>
    <scope>NUCLEOTIDE SEQUENCE</scope>
    <source>
        <strain evidence="5">CBS 10737</strain>
    </source>
</reference>
<dbReference type="AlphaFoldDB" id="A0A1B9I095"/>
<dbReference type="GO" id="GO:0070988">
    <property type="term" value="P:demethylation"/>
    <property type="evidence" value="ECO:0007669"/>
    <property type="project" value="InterPro"/>
</dbReference>
<dbReference type="KEGG" id="kpin:30173022"/>
<proteinExistence type="predicted"/>
<dbReference type="SUPFAM" id="SSF51197">
    <property type="entry name" value="Clavaminate synthase-like"/>
    <property type="match status" value="1"/>
</dbReference>
<dbReference type="EMBL" id="CP144526">
    <property type="protein sequence ID" value="WWC71874.1"/>
    <property type="molecule type" value="Genomic_DNA"/>
</dbReference>
<feature type="region of interest" description="Disordered" evidence="2">
    <location>
        <begin position="109"/>
        <end position="145"/>
    </location>
</feature>
<organism evidence="4">
    <name type="scientific">Kwoniella pini CBS 10737</name>
    <dbReference type="NCBI Taxonomy" id="1296096"/>
    <lineage>
        <taxon>Eukaryota</taxon>
        <taxon>Fungi</taxon>
        <taxon>Dikarya</taxon>
        <taxon>Basidiomycota</taxon>
        <taxon>Agaricomycotina</taxon>
        <taxon>Tremellomycetes</taxon>
        <taxon>Tremellales</taxon>
        <taxon>Cryptococcaceae</taxon>
        <taxon>Kwoniella</taxon>
    </lineage>
</organism>
<dbReference type="GeneID" id="30173022"/>
<evidence type="ECO:0000313" key="5">
    <source>
        <dbReference type="EMBL" id="WWC71874.1"/>
    </source>
</evidence>
<protein>
    <recommendedName>
        <fullName evidence="3">Fe2OG dioxygenase domain-containing protein</fullName>
    </recommendedName>
</protein>
<evidence type="ECO:0000259" key="3">
    <source>
        <dbReference type="PROSITE" id="PS51471"/>
    </source>
</evidence>
<evidence type="ECO:0000313" key="4">
    <source>
        <dbReference type="EMBL" id="OCF48966.1"/>
    </source>
</evidence>
<dbReference type="GO" id="GO:0016491">
    <property type="term" value="F:oxidoreductase activity"/>
    <property type="evidence" value="ECO:0007669"/>
    <property type="project" value="TreeGrafter"/>
</dbReference>
<dbReference type="InterPro" id="IPR027450">
    <property type="entry name" value="AlkB-like"/>
</dbReference>
<dbReference type="GO" id="GO:0032451">
    <property type="term" value="F:demethylase activity"/>
    <property type="evidence" value="ECO:0007669"/>
    <property type="project" value="TreeGrafter"/>
</dbReference>
<evidence type="ECO:0000256" key="2">
    <source>
        <dbReference type="SAM" id="MobiDB-lite"/>
    </source>
</evidence>
<reference evidence="5" key="2">
    <citation type="submission" date="2013-07" db="EMBL/GenBank/DDBJ databases">
        <authorList>
            <consortium name="The Broad Institute Genome Sequencing Platform"/>
            <person name="Cuomo C."/>
            <person name="Litvintseva A."/>
            <person name="Chen Y."/>
            <person name="Heitman J."/>
            <person name="Sun S."/>
            <person name="Springer D."/>
            <person name="Dromer F."/>
            <person name="Young S.K."/>
            <person name="Zeng Q."/>
            <person name="Gargeya S."/>
            <person name="Fitzgerald M."/>
            <person name="Abouelleil A."/>
            <person name="Alvarado L."/>
            <person name="Berlin A.M."/>
            <person name="Chapman S.B."/>
            <person name="Dewar J."/>
            <person name="Goldberg J."/>
            <person name="Griggs A."/>
            <person name="Gujja S."/>
            <person name="Hansen M."/>
            <person name="Howarth C."/>
            <person name="Imamovic A."/>
            <person name="Larimer J."/>
            <person name="McCowan C."/>
            <person name="Murphy C."/>
            <person name="Pearson M."/>
            <person name="Priest M."/>
            <person name="Roberts A."/>
            <person name="Saif S."/>
            <person name="Shea T."/>
            <person name="Sykes S."/>
            <person name="Wortman J."/>
            <person name="Nusbaum C."/>
            <person name="Birren B."/>
        </authorList>
    </citation>
    <scope>NUCLEOTIDE SEQUENCE</scope>
    <source>
        <strain evidence="5">CBS 10737</strain>
    </source>
</reference>
<reference evidence="4" key="1">
    <citation type="submission" date="2013-07" db="EMBL/GenBank/DDBJ databases">
        <title>The Genome Sequence of Cryptococcus pinus CBS10737.</title>
        <authorList>
            <consortium name="The Broad Institute Genome Sequencing Platform"/>
            <person name="Cuomo C."/>
            <person name="Litvintseva A."/>
            <person name="Chen Y."/>
            <person name="Heitman J."/>
            <person name="Sun S."/>
            <person name="Springer D."/>
            <person name="Dromer F."/>
            <person name="Young S.K."/>
            <person name="Zeng Q."/>
            <person name="Gargeya S."/>
            <person name="Fitzgerald M."/>
            <person name="Abouelleil A."/>
            <person name="Alvarado L."/>
            <person name="Berlin A.M."/>
            <person name="Chapman S.B."/>
            <person name="Dewar J."/>
            <person name="Goldberg J."/>
            <person name="Griggs A."/>
            <person name="Gujja S."/>
            <person name="Hansen M."/>
            <person name="Howarth C."/>
            <person name="Imamovic A."/>
            <person name="Larimer J."/>
            <person name="McCowan C."/>
            <person name="Murphy C."/>
            <person name="Pearson M."/>
            <person name="Priest M."/>
            <person name="Roberts A."/>
            <person name="Saif S."/>
            <person name="Shea T."/>
            <person name="Sykes S."/>
            <person name="Wortman J."/>
            <person name="Nusbaum C."/>
            <person name="Birren B."/>
        </authorList>
    </citation>
    <scope>NUCLEOTIDE SEQUENCE [LARGE SCALE GENOMIC DNA]</scope>
    <source>
        <strain evidence="4">CBS 10737</strain>
    </source>
</reference>
<dbReference type="OrthoDB" id="271595at2759"/>